<feature type="domain" description="Fumarylacetoacetase N-terminal" evidence="15">
    <location>
        <begin position="17"/>
        <end position="104"/>
    </location>
</feature>
<dbReference type="InterPro" id="IPR036663">
    <property type="entry name" value="Fumarylacetoacetase_C_sf"/>
</dbReference>
<feature type="binding site" evidence="12">
    <location>
        <position position="230"/>
    </location>
    <ligand>
        <name>substrate</name>
    </ligand>
</feature>
<evidence type="ECO:0000256" key="8">
    <source>
        <dbReference type="ARBA" id="ARBA00022842"/>
    </source>
</evidence>
<evidence type="ECO:0000256" key="9">
    <source>
        <dbReference type="ARBA" id="ARBA00022878"/>
    </source>
</evidence>
<dbReference type="InterPro" id="IPR011234">
    <property type="entry name" value="Fumarylacetoacetase-like_C"/>
</dbReference>
<protein>
    <recommendedName>
        <fullName evidence="4">fumarylacetoacetase</fullName>
        <ecNumber evidence="4">3.7.1.2</ecNumber>
    </recommendedName>
</protein>
<evidence type="ECO:0000313" key="16">
    <source>
        <dbReference type="EMBL" id="OZM74432.1"/>
    </source>
</evidence>
<dbReference type="InParanoid" id="A0A263D7E7"/>
<dbReference type="Proteomes" id="UP000242444">
    <property type="component" value="Unassembled WGS sequence"/>
</dbReference>
<evidence type="ECO:0000259" key="15">
    <source>
        <dbReference type="Pfam" id="PF09298"/>
    </source>
</evidence>
<dbReference type="AlphaFoldDB" id="A0A263D7E7"/>
<dbReference type="Gene3D" id="3.90.850.10">
    <property type="entry name" value="Fumarylacetoacetase-like, C-terminal domain"/>
    <property type="match status" value="1"/>
</dbReference>
<keyword evidence="6" id="KW-0378">Hydrolase</keyword>
<dbReference type="Pfam" id="PF09298">
    <property type="entry name" value="FAA_hydrolase_N"/>
    <property type="match status" value="1"/>
</dbReference>
<dbReference type="SUPFAM" id="SSF56529">
    <property type="entry name" value="FAH"/>
    <property type="match status" value="1"/>
</dbReference>
<evidence type="ECO:0000256" key="1">
    <source>
        <dbReference type="ARBA" id="ARBA00001913"/>
    </source>
</evidence>
<name>A0A263D7E7_9PSEU</name>
<dbReference type="InterPro" id="IPR036462">
    <property type="entry name" value="Fumarylacetoacetase_N_sf"/>
</dbReference>
<dbReference type="EMBL" id="NKYE01000002">
    <property type="protein sequence ID" value="OZM74432.1"/>
    <property type="molecule type" value="Genomic_DNA"/>
</dbReference>
<dbReference type="OrthoDB" id="3766879at2"/>
<sequence length="405" mass="43236">MSETWLPVPRESGFGMENLPYGVFSPEGGDARVGVAVGEQVLDLAAVLGDAEFARPSLNAFLAGGRLRWDAVRTSVTGLLTDPGRRDAVERCLHPLGAVTMHLPFEVADYVDFYASEQHATNLGRMFRPDSAALLPNWKHLPVGYHGRAGTVVASGTPVVRPCGQRKAPAEQVPTFGPSRRLDIECEVGFVVGSGSTLGEPVPTGDFAEHVFGVCLVNDWSARDIQAWEYVPLGPFLGKSFATSVSPWVVPLAALEHARVPTPAQEDPRPLPYLREDRSWALDLRLEIELNGEIVSRPPYAAMYWSPAQMLAHLTANGASVRTGDLFASGTVSGDEPGQRGSLIEMSWGGAEPLTMANGVTRTFLEDGDTVTIRAWAPGAGGARIGFGEVTGTVEPARGASAEHG</sequence>
<keyword evidence="7 13" id="KW-0106">Calcium</keyword>
<keyword evidence="10" id="KW-0585">Phenylalanine catabolism</keyword>
<dbReference type="NCBIfam" id="TIGR01266">
    <property type="entry name" value="fum_ac_acetase"/>
    <property type="match status" value="1"/>
</dbReference>
<feature type="binding site" evidence="13">
    <location>
        <position position="185"/>
    </location>
    <ligand>
        <name>Ca(2+)</name>
        <dbReference type="ChEBI" id="CHEBI:29108"/>
    </ligand>
</feature>
<dbReference type="InterPro" id="IPR005959">
    <property type="entry name" value="Fumarylacetoacetase"/>
</dbReference>
<evidence type="ECO:0000313" key="17">
    <source>
        <dbReference type="Proteomes" id="UP000242444"/>
    </source>
</evidence>
<feature type="binding site" evidence="12">
    <location>
        <position position="114"/>
    </location>
    <ligand>
        <name>substrate</name>
    </ligand>
</feature>
<feature type="active site" description="Proton acceptor" evidence="11">
    <location>
        <position position="119"/>
    </location>
</feature>
<dbReference type="RefSeq" id="WP_094861330.1">
    <property type="nucleotide sequence ID" value="NZ_NKYE01000002.1"/>
</dbReference>
<keyword evidence="5 13" id="KW-0479">Metal-binding</keyword>
<dbReference type="UniPathway" id="UPA00139">
    <property type="reaction ID" value="UER00341"/>
</dbReference>
<proteinExistence type="predicted"/>
<dbReference type="Gene3D" id="2.30.30.230">
    <property type="entry name" value="Fumarylacetoacetase, N-terminal domain"/>
    <property type="match status" value="1"/>
</dbReference>
<feature type="binding site" evidence="13">
    <location>
        <position position="219"/>
    </location>
    <ligand>
        <name>Mg(2+)</name>
        <dbReference type="ChEBI" id="CHEBI:18420"/>
    </ligand>
</feature>
<evidence type="ECO:0000259" key="14">
    <source>
        <dbReference type="Pfam" id="PF01557"/>
    </source>
</evidence>
<dbReference type="GO" id="GO:0006572">
    <property type="term" value="P:L-tyrosine catabolic process"/>
    <property type="evidence" value="ECO:0007669"/>
    <property type="project" value="UniProtKB-KW"/>
</dbReference>
<evidence type="ECO:0000256" key="5">
    <source>
        <dbReference type="ARBA" id="ARBA00022723"/>
    </source>
</evidence>
<feature type="binding site" evidence="13">
    <location>
        <position position="219"/>
    </location>
    <ligand>
        <name>Ca(2+)</name>
        <dbReference type="ChEBI" id="CHEBI:29108"/>
    </ligand>
</feature>
<evidence type="ECO:0000256" key="4">
    <source>
        <dbReference type="ARBA" id="ARBA00012094"/>
    </source>
</evidence>
<feature type="binding site" evidence="13">
    <location>
        <position position="187"/>
    </location>
    <ligand>
        <name>Ca(2+)</name>
        <dbReference type="ChEBI" id="CHEBI:29108"/>
    </ligand>
</feature>
<dbReference type="InterPro" id="IPR015377">
    <property type="entry name" value="Fumarylacetoacetase_N"/>
</dbReference>
<evidence type="ECO:0000256" key="12">
    <source>
        <dbReference type="PIRSR" id="PIRSR605959-2"/>
    </source>
</evidence>
<accession>A0A263D7E7</accession>
<dbReference type="FunFam" id="3.90.850.10:FF:000011">
    <property type="entry name" value="Fumarylacetoacetase"/>
    <property type="match status" value="1"/>
</dbReference>
<feature type="domain" description="Fumarylacetoacetase-like C-terminal" evidence="14">
    <location>
        <begin position="111"/>
        <end position="394"/>
    </location>
</feature>
<keyword evidence="8 13" id="KW-0460">Magnesium</keyword>
<feature type="binding site" evidence="12">
    <location>
        <position position="226"/>
    </location>
    <ligand>
        <name>substrate</name>
    </ligand>
</feature>
<keyword evidence="17" id="KW-1185">Reference proteome</keyword>
<evidence type="ECO:0000256" key="3">
    <source>
        <dbReference type="ARBA" id="ARBA00004782"/>
    </source>
</evidence>
<dbReference type="GO" id="GO:0006559">
    <property type="term" value="P:L-phenylalanine catabolic process"/>
    <property type="evidence" value="ECO:0007669"/>
    <property type="project" value="UniProtKB-UniPathway"/>
</dbReference>
<evidence type="ECO:0000256" key="6">
    <source>
        <dbReference type="ARBA" id="ARBA00022801"/>
    </source>
</evidence>
<dbReference type="PANTHER" id="PTHR43069">
    <property type="entry name" value="FUMARYLACETOACETASE"/>
    <property type="match status" value="1"/>
</dbReference>
<comment type="caution">
    <text evidence="16">The sequence shown here is derived from an EMBL/GenBank/DDBJ whole genome shotgun (WGS) entry which is preliminary data.</text>
</comment>
<feature type="binding site" evidence="13">
    <location>
        <position position="239"/>
    </location>
    <ligand>
        <name>Mg(2+)</name>
        <dbReference type="ChEBI" id="CHEBI:18420"/>
    </ligand>
</feature>
<reference evidence="16 17" key="1">
    <citation type="submission" date="2017-07" db="EMBL/GenBank/DDBJ databases">
        <title>Amycolatopsis antarcticus sp. nov., isolated from the surface of an Antarcticus brown macroalga.</title>
        <authorList>
            <person name="Wang J."/>
            <person name="Leiva S."/>
            <person name="Huang J."/>
            <person name="Huang Y."/>
        </authorList>
    </citation>
    <scope>NUCLEOTIDE SEQUENCE [LARGE SCALE GENOMIC DNA]</scope>
    <source>
        <strain evidence="16 17">AU-G6</strain>
    </source>
</reference>
<dbReference type="EC" id="3.7.1.2" evidence="4"/>
<gene>
    <name evidence="16" type="primary">fahA</name>
    <name evidence="16" type="ORF">CFN78_04750</name>
</gene>
<dbReference type="Pfam" id="PF01557">
    <property type="entry name" value="FAA_hydrolase"/>
    <property type="match status" value="1"/>
</dbReference>
<evidence type="ECO:0000256" key="13">
    <source>
        <dbReference type="PIRSR" id="PIRSR605959-3"/>
    </source>
</evidence>
<evidence type="ECO:0000256" key="10">
    <source>
        <dbReference type="ARBA" id="ARBA00023232"/>
    </source>
</evidence>
<comment type="pathway">
    <text evidence="3">Amino-acid degradation; L-phenylalanine degradation; acetoacetate and fumarate from L-phenylalanine: step 6/6.</text>
</comment>
<dbReference type="GO" id="GO:0004334">
    <property type="term" value="F:fumarylacetoacetase activity"/>
    <property type="evidence" value="ECO:0007669"/>
    <property type="project" value="UniProtKB-EC"/>
</dbReference>
<feature type="binding site" evidence="13">
    <location>
        <position position="243"/>
    </location>
    <ligand>
        <name>Mg(2+)</name>
        <dbReference type="ChEBI" id="CHEBI:18420"/>
    </ligand>
</feature>
<evidence type="ECO:0000256" key="7">
    <source>
        <dbReference type="ARBA" id="ARBA00022837"/>
    </source>
</evidence>
<keyword evidence="9" id="KW-0828">Tyrosine catabolism</keyword>
<feature type="binding site" evidence="12">
    <location>
        <position position="331"/>
    </location>
    <ligand>
        <name>substrate</name>
    </ligand>
</feature>
<dbReference type="PANTHER" id="PTHR43069:SF2">
    <property type="entry name" value="FUMARYLACETOACETASE"/>
    <property type="match status" value="1"/>
</dbReference>
<evidence type="ECO:0000256" key="2">
    <source>
        <dbReference type="ARBA" id="ARBA00001946"/>
    </source>
</evidence>
<evidence type="ECO:0000256" key="11">
    <source>
        <dbReference type="PIRSR" id="PIRSR605959-1"/>
    </source>
</evidence>
<organism evidence="16 17">
    <name type="scientific">Amycolatopsis antarctica</name>
    <dbReference type="NCBI Taxonomy" id="1854586"/>
    <lineage>
        <taxon>Bacteria</taxon>
        <taxon>Bacillati</taxon>
        <taxon>Actinomycetota</taxon>
        <taxon>Actinomycetes</taxon>
        <taxon>Pseudonocardiales</taxon>
        <taxon>Pseudonocardiaceae</taxon>
        <taxon>Amycolatopsis</taxon>
    </lineage>
</organism>
<dbReference type="GO" id="GO:1902000">
    <property type="term" value="P:homogentisate catabolic process"/>
    <property type="evidence" value="ECO:0007669"/>
    <property type="project" value="TreeGrafter"/>
</dbReference>
<feature type="binding site" evidence="12">
    <location>
        <position position="128"/>
    </location>
    <ligand>
        <name>substrate</name>
    </ligand>
</feature>
<dbReference type="GO" id="GO:0046872">
    <property type="term" value="F:metal ion binding"/>
    <property type="evidence" value="ECO:0007669"/>
    <property type="project" value="UniProtKB-KW"/>
</dbReference>
<feature type="binding site" evidence="13">
    <location>
        <position position="112"/>
    </location>
    <ligand>
        <name>Ca(2+)</name>
        <dbReference type="ChEBI" id="CHEBI:29108"/>
    </ligand>
</feature>
<comment type="cofactor">
    <cofactor evidence="1 13">
        <name>Ca(2+)</name>
        <dbReference type="ChEBI" id="CHEBI:29108"/>
    </cofactor>
</comment>
<dbReference type="SUPFAM" id="SSF63433">
    <property type="entry name" value="Fumarylacetoacetate hydrolase, FAH, N-terminal domain"/>
    <property type="match status" value="1"/>
</dbReference>
<comment type="cofactor">
    <cofactor evidence="2 13">
        <name>Mg(2+)</name>
        <dbReference type="ChEBI" id="CHEBI:18420"/>
    </cofactor>
</comment>